<dbReference type="InterPro" id="IPR006311">
    <property type="entry name" value="TAT_signal"/>
</dbReference>
<dbReference type="SUPFAM" id="SSF51126">
    <property type="entry name" value="Pectin lyase-like"/>
    <property type="match status" value="1"/>
</dbReference>
<organism evidence="1 2">
    <name type="scientific">Kribbella hippodromi</name>
    <dbReference type="NCBI Taxonomy" id="434347"/>
    <lineage>
        <taxon>Bacteria</taxon>
        <taxon>Bacillati</taxon>
        <taxon>Actinomycetota</taxon>
        <taxon>Actinomycetes</taxon>
        <taxon>Propionibacteriales</taxon>
        <taxon>Kribbellaceae</taxon>
        <taxon>Kribbella</taxon>
    </lineage>
</organism>
<dbReference type="PROSITE" id="PS51318">
    <property type="entry name" value="TAT"/>
    <property type="match status" value="1"/>
</dbReference>
<dbReference type="InterPro" id="IPR011050">
    <property type="entry name" value="Pectin_lyase_fold/virulence"/>
</dbReference>
<name>A0ABP4NFX5_9ACTN</name>
<evidence type="ECO:0008006" key="3">
    <source>
        <dbReference type="Google" id="ProtNLM"/>
    </source>
</evidence>
<keyword evidence="2" id="KW-1185">Reference proteome</keyword>
<dbReference type="EMBL" id="BAAAPH010000004">
    <property type="protein sequence ID" value="GAA1560817.1"/>
    <property type="molecule type" value="Genomic_DNA"/>
</dbReference>
<accession>A0ABP4NFX5</accession>
<dbReference type="Gene3D" id="2.160.20.10">
    <property type="entry name" value="Single-stranded right-handed beta-helix, Pectin lyase-like"/>
    <property type="match status" value="1"/>
</dbReference>
<dbReference type="InterPro" id="IPR006626">
    <property type="entry name" value="PbH1"/>
</dbReference>
<comment type="caution">
    <text evidence="1">The sequence shown here is derived from an EMBL/GenBank/DDBJ whole genome shotgun (WGS) entry which is preliminary data.</text>
</comment>
<dbReference type="Gene3D" id="2.60.40.2030">
    <property type="match status" value="1"/>
</dbReference>
<sequence>MTSETTSPADGLGRRTFLKRSAVATLATGATAAAPAVFAEPASAATRQVPRGAIVASSYGWQKADSTAALQNAINAALDATRTADTVLYIDKQADDWITGPLVIGFDPAHPKGTHHLTIQFEPGVTVRAKAGAFDGVVDIFNTVDVCLITVAGSEAGELVSGITFDGYGATLAMNKPEYNAGEWRHALSILSADNITVKGLTLRDSGGDGLYLGVRYDRKRTKAIGQTYNSNITLIDVCCDNHRRNAMTVISVDGLTVESCAFRNTFGTPPMAGIDFEPDPPRTTTKPFTKLPYSRLKNIVIRNCAITDNVGQAVTINALCLGGAEPECGPVGITFENVLFGANTAPDLGTFICSVSGDNGDPTSLENGGIGSGPLLPGAVTVSDSLIDSRLFGAAIRTQSLPDVDTFRLSFTRTAIWNDAYSRAGKYEPIAMVYVAGPDTAKKFGGVRWTECVMNTNHANPLITSYSKANDPDYECTGLSGDLTAYVKTVGEPFGANISKAKNSLVVTEELAPAGTAKPAISISTSTPNVGIGGTARFTLTRSGGDTTKALAVVYSATGDARERYDFPGLSGVAVFKPGETTTELSFRTRRPDGKGGKRTVNLEVMHADAYQYGATRIASVTISPGNPR</sequence>
<dbReference type="SUPFAM" id="SSF141072">
    <property type="entry name" value="CalX-like"/>
    <property type="match status" value="1"/>
</dbReference>
<evidence type="ECO:0000313" key="1">
    <source>
        <dbReference type="EMBL" id="GAA1560817.1"/>
    </source>
</evidence>
<dbReference type="InterPro" id="IPR012334">
    <property type="entry name" value="Pectin_lyas_fold"/>
</dbReference>
<gene>
    <name evidence="1" type="ORF">GCM10009804_17020</name>
</gene>
<proteinExistence type="predicted"/>
<protein>
    <recommendedName>
        <fullName evidence="3">Calx-beta domain-containing protein</fullName>
    </recommendedName>
</protein>
<dbReference type="InterPro" id="IPR038081">
    <property type="entry name" value="CalX-like_sf"/>
</dbReference>
<dbReference type="RefSeq" id="WP_344232823.1">
    <property type="nucleotide sequence ID" value="NZ_BAAAPH010000004.1"/>
</dbReference>
<dbReference type="Proteomes" id="UP001501705">
    <property type="component" value="Unassembled WGS sequence"/>
</dbReference>
<dbReference type="SMART" id="SM00710">
    <property type="entry name" value="PbH1"/>
    <property type="match status" value="3"/>
</dbReference>
<reference evidence="2" key="1">
    <citation type="journal article" date="2019" name="Int. J. Syst. Evol. Microbiol.">
        <title>The Global Catalogue of Microorganisms (GCM) 10K type strain sequencing project: providing services to taxonomists for standard genome sequencing and annotation.</title>
        <authorList>
            <consortium name="The Broad Institute Genomics Platform"/>
            <consortium name="The Broad Institute Genome Sequencing Center for Infectious Disease"/>
            <person name="Wu L."/>
            <person name="Ma J."/>
        </authorList>
    </citation>
    <scope>NUCLEOTIDE SEQUENCE [LARGE SCALE GENOMIC DNA]</scope>
    <source>
        <strain evidence="2">JCM 15572</strain>
    </source>
</reference>
<evidence type="ECO:0000313" key="2">
    <source>
        <dbReference type="Proteomes" id="UP001501705"/>
    </source>
</evidence>